<feature type="domain" description="TauD/TfdA-like" evidence="2">
    <location>
        <begin position="74"/>
        <end position="226"/>
    </location>
</feature>
<dbReference type="EMBL" id="CASHTH010000991">
    <property type="protein sequence ID" value="CAI8009761.1"/>
    <property type="molecule type" value="Genomic_DNA"/>
</dbReference>
<dbReference type="Pfam" id="PF02668">
    <property type="entry name" value="TauD"/>
    <property type="match status" value="1"/>
</dbReference>
<name>A0AA35WA77_GEOBA</name>
<organism evidence="3 4">
    <name type="scientific">Geodia barretti</name>
    <name type="common">Barrett's horny sponge</name>
    <dbReference type="NCBI Taxonomy" id="519541"/>
    <lineage>
        <taxon>Eukaryota</taxon>
        <taxon>Metazoa</taxon>
        <taxon>Porifera</taxon>
        <taxon>Demospongiae</taxon>
        <taxon>Heteroscleromorpha</taxon>
        <taxon>Tetractinellida</taxon>
        <taxon>Astrophorina</taxon>
        <taxon>Geodiidae</taxon>
        <taxon>Geodia</taxon>
    </lineage>
</organism>
<dbReference type="Proteomes" id="UP001174909">
    <property type="component" value="Unassembled WGS sequence"/>
</dbReference>
<reference evidence="3" key="1">
    <citation type="submission" date="2023-03" db="EMBL/GenBank/DDBJ databases">
        <authorList>
            <person name="Steffen K."/>
            <person name="Cardenas P."/>
        </authorList>
    </citation>
    <scope>NUCLEOTIDE SEQUENCE</scope>
</reference>
<gene>
    <name evidence="3" type="ORF">GBAR_LOCUS6526</name>
</gene>
<evidence type="ECO:0000259" key="2">
    <source>
        <dbReference type="Pfam" id="PF02668"/>
    </source>
</evidence>
<protein>
    <recommendedName>
        <fullName evidence="2">TauD/TfdA-like domain-containing protein</fullName>
    </recommendedName>
</protein>
<proteinExistence type="predicted"/>
<dbReference type="InterPro" id="IPR042098">
    <property type="entry name" value="TauD-like_sf"/>
</dbReference>
<keyword evidence="1" id="KW-0560">Oxidoreductase</keyword>
<dbReference type="SUPFAM" id="SSF51197">
    <property type="entry name" value="Clavaminate synthase-like"/>
    <property type="match status" value="1"/>
</dbReference>
<comment type="caution">
    <text evidence="3">The sequence shown here is derived from an EMBL/GenBank/DDBJ whole genome shotgun (WGS) entry which is preliminary data.</text>
</comment>
<dbReference type="Gene3D" id="3.60.130.10">
    <property type="entry name" value="Clavaminate synthase-like"/>
    <property type="match status" value="1"/>
</dbReference>
<sequence>MNSSQILTDGVSDERAWRASSIDDITAWYYPLSEDCLSSFTWVIRDAQRNSRPITEISHPDRSSNGCEGCLQPALDALNSGRGFAIVERVPIEQYQVEESLSMYWMIGQFLGIPMEQNIEGTLLYDVRDTGKNVAQGARFSVTNAESSFHNDNSFGELLPDLVGLLCLHTAKSGGQSQLISGYALHNELLENHPDVLKTLYQLFCFDRRGQFKAGESPTSQFPIFQWSRG</sequence>
<dbReference type="InterPro" id="IPR003819">
    <property type="entry name" value="TauD/TfdA-like"/>
</dbReference>
<dbReference type="GO" id="GO:0016491">
    <property type="term" value="F:oxidoreductase activity"/>
    <property type="evidence" value="ECO:0007669"/>
    <property type="project" value="UniProtKB-KW"/>
</dbReference>
<dbReference type="AlphaFoldDB" id="A0AA35WA77"/>
<keyword evidence="4" id="KW-1185">Reference proteome</keyword>
<evidence type="ECO:0000256" key="1">
    <source>
        <dbReference type="ARBA" id="ARBA00023002"/>
    </source>
</evidence>
<accession>A0AA35WA77</accession>
<evidence type="ECO:0000313" key="4">
    <source>
        <dbReference type="Proteomes" id="UP001174909"/>
    </source>
</evidence>
<evidence type="ECO:0000313" key="3">
    <source>
        <dbReference type="EMBL" id="CAI8009761.1"/>
    </source>
</evidence>